<sequence>MSSPYLLIIVLMIASWGIQWRLRSKFKQYSLVPLHSGLSGAEVAAKMLADHNIHDVRIISTDGQLTDHYNPTDKTVNLSEGVYAERSAAAAAIAAHECGHAVQHATAYSMLQFRSALVPTLSAVSRFMPWILMGGILLLRTSVIPLGVGIALFALTTLFSFITLPVEFDASRRALAWMDKRGVVTVQEHAMAKDALWWAAMTYVVAALASLATLLYYVSIFMRRR</sequence>
<evidence type="ECO:0000313" key="3">
    <source>
        <dbReference type="Proteomes" id="UP000664369"/>
    </source>
</evidence>
<dbReference type="EMBL" id="JAGETZ010000002">
    <property type="protein sequence ID" value="MBO2008503.1"/>
    <property type="molecule type" value="Genomic_DNA"/>
</dbReference>
<evidence type="ECO:0000313" key="2">
    <source>
        <dbReference type="EMBL" id="MBO2008503.1"/>
    </source>
</evidence>
<feature type="transmembrane region" description="Helical" evidence="1">
    <location>
        <begin position="137"/>
        <end position="162"/>
    </location>
</feature>
<dbReference type="PANTHER" id="PTHR36434:SF1">
    <property type="entry name" value="MEMBRANE PROTEASE YUGP-RELATED"/>
    <property type="match status" value="1"/>
</dbReference>
<proteinExistence type="predicted"/>
<comment type="caution">
    <text evidence="2">The sequence shown here is derived from an EMBL/GenBank/DDBJ whole genome shotgun (WGS) entry which is preliminary data.</text>
</comment>
<keyword evidence="1" id="KW-0472">Membrane</keyword>
<dbReference type="InterPro" id="IPR007395">
    <property type="entry name" value="Zn_peptidase_2"/>
</dbReference>
<name>A0ABS3QB76_9BACT</name>
<protein>
    <submittedName>
        <fullName evidence="2">Zinc metallopeptidase</fullName>
    </submittedName>
</protein>
<feature type="transmembrane region" description="Helical" evidence="1">
    <location>
        <begin position="6"/>
        <end position="22"/>
    </location>
</feature>
<evidence type="ECO:0000256" key="1">
    <source>
        <dbReference type="SAM" id="Phobius"/>
    </source>
</evidence>
<accession>A0ABS3QB76</accession>
<feature type="transmembrane region" description="Helical" evidence="1">
    <location>
        <begin position="195"/>
        <end position="218"/>
    </location>
</feature>
<dbReference type="RefSeq" id="WP_208174075.1">
    <property type="nucleotide sequence ID" value="NZ_JAGETZ010000002.1"/>
</dbReference>
<keyword evidence="1" id="KW-0812">Transmembrane</keyword>
<reference evidence="2 3" key="1">
    <citation type="submission" date="2021-03" db="EMBL/GenBank/DDBJ databases">
        <authorList>
            <person name="Kim M.K."/>
        </authorList>
    </citation>
    <scope>NUCLEOTIDE SEQUENCE [LARGE SCALE GENOMIC DNA]</scope>
    <source>
        <strain evidence="2 3">BT442</strain>
    </source>
</reference>
<keyword evidence="3" id="KW-1185">Reference proteome</keyword>
<dbReference type="Pfam" id="PF04298">
    <property type="entry name" value="Zn_peptidase_2"/>
    <property type="match status" value="1"/>
</dbReference>
<keyword evidence="1" id="KW-1133">Transmembrane helix</keyword>
<dbReference type="PANTHER" id="PTHR36434">
    <property type="entry name" value="MEMBRANE PROTEASE YUGP-RELATED"/>
    <property type="match status" value="1"/>
</dbReference>
<organism evidence="2 3">
    <name type="scientific">Hymenobacter negativus</name>
    <dbReference type="NCBI Taxonomy" id="2795026"/>
    <lineage>
        <taxon>Bacteria</taxon>
        <taxon>Pseudomonadati</taxon>
        <taxon>Bacteroidota</taxon>
        <taxon>Cytophagia</taxon>
        <taxon>Cytophagales</taxon>
        <taxon>Hymenobacteraceae</taxon>
        <taxon>Hymenobacter</taxon>
    </lineage>
</organism>
<dbReference type="Proteomes" id="UP000664369">
    <property type="component" value="Unassembled WGS sequence"/>
</dbReference>
<gene>
    <name evidence="2" type="ORF">J4E00_05515</name>
</gene>